<comment type="pathway">
    <text evidence="3">Protein modification; protein ubiquitination.</text>
</comment>
<name>A0A5A7RH68_STRAF</name>
<sequence>MHSSWFTSSLSFFFLLTFICTNSSSSTLSYSDHCSSFVPESTTTSPILRPSALNIMSSYFTGGNKLFPPKEGNQTYYFSGKLLKLRILPNYYQTTTEGVYKVKAALNILSPHQYLRNHTTSSFAGSYYNREDSLSRRSVRFVLTGFWSEISKRLCLVGSTSGAVDGITTVNLEAVLKLNYATENPDIYTGVVSGTLKSTSPVNDPAYFDPVFIFTFPELSNYNYSLVSKKSGSGTHPIKLCRMFSSVLEMQYEKSSAFLALTPFQCSWREEKIRFLAFLQNVSYVNQEFGIESTLIGEASWDGKNNELSGIACRLLNPDTTQLGRAVGDCTMRLSLKYNTVWTIRSEPKVLGQFSGYFGKVNLTSFDLLAFPDLRYEYSELGRAKNLCPVKKLVKKGNVYPLVLSDDMRFDLYAVNSKGNEIAWGYAKPISVGTNLVDRRRMVFPVDTIAPESAPEISSSARNADIAPTNISYSIIIHAYKAEIRNLFPNLNLSVDSRHRLDITAEGAYYAETGYLCMAACGQLTSNGRNTSTTFTSLGCEILVKFQFAPLNDKKGGRIKGVIESTREKTDTLYFKDLKLSSAAYYGEDAERSIWRMDFEITMVLISNTLLCVFIGLQILHVKRNPALLSHISLVVLFLLCLGHMIPLVLNFDAVFLENRNKVTNEVAVRVITMAAFLLQIRLAQLVWTANQVENNERKCVFVTFTLYVLGGLLAVVWNRFYRKYSVWGDLRSYAGFILDGFLFPQIMLNIFSGSAGKALCEPFYVGTSLARLAPHAYNQYREYNYPAYDVNGTYYYANPGADYYSTVWDLFIPCVIIGFAVIVFVQQRKGGRWILPRRFRELELYEKVAMAAGMLETLTIPRAASLPSASSVPIAGSRSVQFSQFRGLKVQPTRSSAKLRSPSKLARFGSRIVCEAQETAVDVAAVGDANWKSSVLESTLPVLVEFWAPWCGPCRMIHPVIEKLAKQYVGKLKCFKVNTDQSPSIATEYGIRSIPTVIIFKNGEKKDAVIGAVPETTLTTCIEKFL</sequence>
<dbReference type="SUPFAM" id="SSF52833">
    <property type="entry name" value="Thioredoxin-like"/>
    <property type="match status" value="1"/>
</dbReference>
<dbReference type="AlphaFoldDB" id="A0A5A7RH68"/>
<evidence type="ECO:0000256" key="4">
    <source>
        <dbReference type="ARBA" id="ARBA00012483"/>
    </source>
</evidence>
<evidence type="ECO:0000256" key="14">
    <source>
        <dbReference type="ARBA" id="ARBA00023284"/>
    </source>
</evidence>
<dbReference type="InterPro" id="IPR005746">
    <property type="entry name" value="Thioredoxin"/>
</dbReference>
<evidence type="ECO:0000256" key="12">
    <source>
        <dbReference type="ARBA" id="ARBA00023136"/>
    </source>
</evidence>
<keyword evidence="14" id="KW-0676">Redox-active center</keyword>
<feature type="transmembrane region" description="Helical" evidence="15">
    <location>
        <begin position="700"/>
        <end position="718"/>
    </location>
</feature>
<dbReference type="GO" id="GO:0015035">
    <property type="term" value="F:protein-disulfide reductase activity"/>
    <property type="evidence" value="ECO:0007669"/>
    <property type="project" value="InterPro"/>
</dbReference>
<feature type="signal peptide" evidence="16">
    <location>
        <begin position="1"/>
        <end position="25"/>
    </location>
</feature>
<dbReference type="GO" id="GO:0012505">
    <property type="term" value="C:endomembrane system"/>
    <property type="evidence" value="ECO:0007669"/>
    <property type="project" value="UniProtKB-SubCell"/>
</dbReference>
<keyword evidence="16" id="KW-0732">Signal</keyword>
<dbReference type="InterPro" id="IPR017937">
    <property type="entry name" value="Thioredoxin_CS"/>
</dbReference>
<keyword evidence="19" id="KW-1185">Reference proteome</keyword>
<protein>
    <recommendedName>
        <fullName evidence="4">RING-type E3 ubiquitin transferase</fullName>
        <ecNumber evidence="4">2.3.2.27</ecNumber>
    </recommendedName>
</protein>
<dbReference type="CDD" id="cd02947">
    <property type="entry name" value="TRX_family"/>
    <property type="match status" value="1"/>
</dbReference>
<reference evidence="19" key="1">
    <citation type="journal article" date="2019" name="Curr. Biol.">
        <title>Genome Sequence of Striga asiatica Provides Insight into the Evolution of Plant Parasitism.</title>
        <authorList>
            <person name="Yoshida S."/>
            <person name="Kim S."/>
            <person name="Wafula E.K."/>
            <person name="Tanskanen J."/>
            <person name="Kim Y.M."/>
            <person name="Honaas L."/>
            <person name="Yang Z."/>
            <person name="Spallek T."/>
            <person name="Conn C.E."/>
            <person name="Ichihashi Y."/>
            <person name="Cheong K."/>
            <person name="Cui S."/>
            <person name="Der J.P."/>
            <person name="Gundlach H."/>
            <person name="Jiao Y."/>
            <person name="Hori C."/>
            <person name="Ishida J.K."/>
            <person name="Kasahara H."/>
            <person name="Kiba T."/>
            <person name="Kim M.S."/>
            <person name="Koo N."/>
            <person name="Laohavisit A."/>
            <person name="Lee Y.H."/>
            <person name="Lumba S."/>
            <person name="McCourt P."/>
            <person name="Mortimer J.C."/>
            <person name="Mutuku J.M."/>
            <person name="Nomura T."/>
            <person name="Sasaki-Sekimoto Y."/>
            <person name="Seto Y."/>
            <person name="Wang Y."/>
            <person name="Wakatake T."/>
            <person name="Sakakibara H."/>
            <person name="Demura T."/>
            <person name="Yamaguchi S."/>
            <person name="Yoneyama K."/>
            <person name="Manabe R.I."/>
            <person name="Nelson D.C."/>
            <person name="Schulman A.H."/>
            <person name="Timko M.P."/>
            <person name="dePamphilis C.W."/>
            <person name="Choi D."/>
            <person name="Shirasu K."/>
        </authorList>
    </citation>
    <scope>NUCLEOTIDE SEQUENCE [LARGE SCALE GENOMIC DNA]</scope>
    <source>
        <strain evidence="19">cv. UVA1</strain>
    </source>
</reference>
<evidence type="ECO:0000256" key="15">
    <source>
        <dbReference type="SAM" id="Phobius"/>
    </source>
</evidence>
<evidence type="ECO:0000256" key="5">
    <source>
        <dbReference type="ARBA" id="ARBA00022448"/>
    </source>
</evidence>
<dbReference type="Proteomes" id="UP000325081">
    <property type="component" value="Unassembled WGS sequence"/>
</dbReference>
<evidence type="ECO:0000256" key="8">
    <source>
        <dbReference type="ARBA" id="ARBA00022786"/>
    </source>
</evidence>
<evidence type="ECO:0000313" key="19">
    <source>
        <dbReference type="Proteomes" id="UP000325081"/>
    </source>
</evidence>
<dbReference type="PANTHER" id="PTHR33389">
    <property type="entry name" value="FAMILY PROTEIN, PUTATIVE (DUF2921)-RELATED"/>
    <property type="match status" value="1"/>
</dbReference>
<dbReference type="InterPro" id="IPR036249">
    <property type="entry name" value="Thioredoxin-like_sf"/>
</dbReference>
<keyword evidence="8" id="KW-0833">Ubl conjugation pathway</keyword>
<dbReference type="InterPro" id="IPR021319">
    <property type="entry name" value="DUF2921"/>
</dbReference>
<evidence type="ECO:0000256" key="7">
    <source>
        <dbReference type="ARBA" id="ARBA00022692"/>
    </source>
</evidence>
<keyword evidence="11 15" id="KW-1133">Transmembrane helix</keyword>
<evidence type="ECO:0000313" key="18">
    <source>
        <dbReference type="EMBL" id="GER56510.1"/>
    </source>
</evidence>
<dbReference type="Pfam" id="PF00085">
    <property type="entry name" value="Thioredoxin"/>
    <property type="match status" value="1"/>
</dbReference>
<accession>A0A5A7RH68</accession>
<keyword evidence="12 15" id="KW-0472">Membrane</keyword>
<dbReference type="InterPro" id="IPR013766">
    <property type="entry name" value="Thioredoxin_domain"/>
</dbReference>
<evidence type="ECO:0000256" key="10">
    <source>
        <dbReference type="ARBA" id="ARBA00022982"/>
    </source>
</evidence>
<dbReference type="NCBIfam" id="TIGR01068">
    <property type="entry name" value="thioredoxin"/>
    <property type="match status" value="1"/>
</dbReference>
<dbReference type="Pfam" id="PF11145">
    <property type="entry name" value="DUF2921"/>
    <property type="match status" value="1"/>
</dbReference>
<feature type="transmembrane region" description="Helical" evidence="15">
    <location>
        <begin position="804"/>
        <end position="826"/>
    </location>
</feature>
<evidence type="ECO:0000256" key="16">
    <source>
        <dbReference type="SAM" id="SignalP"/>
    </source>
</evidence>
<dbReference type="EMBL" id="BKCP01012736">
    <property type="protein sequence ID" value="GER56510.1"/>
    <property type="molecule type" value="Genomic_DNA"/>
</dbReference>
<organism evidence="18 19">
    <name type="scientific">Striga asiatica</name>
    <name type="common">Asiatic witchweed</name>
    <name type="synonym">Buchnera asiatica</name>
    <dbReference type="NCBI Taxonomy" id="4170"/>
    <lineage>
        <taxon>Eukaryota</taxon>
        <taxon>Viridiplantae</taxon>
        <taxon>Streptophyta</taxon>
        <taxon>Embryophyta</taxon>
        <taxon>Tracheophyta</taxon>
        <taxon>Spermatophyta</taxon>
        <taxon>Magnoliopsida</taxon>
        <taxon>eudicotyledons</taxon>
        <taxon>Gunneridae</taxon>
        <taxon>Pentapetalae</taxon>
        <taxon>asterids</taxon>
        <taxon>lamiids</taxon>
        <taxon>Lamiales</taxon>
        <taxon>Orobanchaceae</taxon>
        <taxon>Buchnereae</taxon>
        <taxon>Striga</taxon>
    </lineage>
</organism>
<dbReference type="InterPro" id="IPR057425">
    <property type="entry name" value="DUF2921_N"/>
</dbReference>
<keyword evidence="5" id="KW-0813">Transport</keyword>
<keyword evidence="9" id="KW-0809">Transit peptide</keyword>
<dbReference type="GO" id="GO:0061630">
    <property type="term" value="F:ubiquitin protein ligase activity"/>
    <property type="evidence" value="ECO:0007669"/>
    <property type="project" value="UniProtKB-EC"/>
</dbReference>
<evidence type="ECO:0000256" key="9">
    <source>
        <dbReference type="ARBA" id="ARBA00022946"/>
    </source>
</evidence>
<evidence type="ECO:0000259" key="17">
    <source>
        <dbReference type="PROSITE" id="PS51352"/>
    </source>
</evidence>
<evidence type="ECO:0000256" key="6">
    <source>
        <dbReference type="ARBA" id="ARBA00022679"/>
    </source>
</evidence>
<evidence type="ECO:0000256" key="11">
    <source>
        <dbReference type="ARBA" id="ARBA00022989"/>
    </source>
</evidence>
<dbReference type="OrthoDB" id="607498at2759"/>
<evidence type="ECO:0000256" key="2">
    <source>
        <dbReference type="ARBA" id="ARBA00004127"/>
    </source>
</evidence>
<gene>
    <name evidence="18" type="ORF">STAS_34232</name>
</gene>
<feature type="transmembrane region" description="Helical" evidence="15">
    <location>
        <begin position="627"/>
        <end position="647"/>
    </location>
</feature>
<comment type="caution">
    <text evidence="18">The sequence shown here is derived from an EMBL/GenBank/DDBJ whole genome shotgun (WGS) entry which is preliminary data.</text>
</comment>
<dbReference type="Gene3D" id="3.40.30.10">
    <property type="entry name" value="Glutaredoxin"/>
    <property type="match status" value="1"/>
</dbReference>
<keyword evidence="7 15" id="KW-0812">Transmembrane</keyword>
<evidence type="ECO:0000256" key="3">
    <source>
        <dbReference type="ARBA" id="ARBA00004906"/>
    </source>
</evidence>
<feature type="chain" id="PRO_5022788249" description="RING-type E3 ubiquitin transferase" evidence="16">
    <location>
        <begin position="26"/>
        <end position="1027"/>
    </location>
</feature>
<evidence type="ECO:0000256" key="1">
    <source>
        <dbReference type="ARBA" id="ARBA00000900"/>
    </source>
</evidence>
<comment type="subcellular location">
    <subcellularLocation>
        <location evidence="2">Endomembrane system</location>
        <topology evidence="2">Multi-pass membrane protein</topology>
    </subcellularLocation>
</comment>
<keyword evidence="13" id="KW-1015">Disulfide bond</keyword>
<feature type="transmembrane region" description="Helical" evidence="15">
    <location>
        <begin position="601"/>
        <end position="620"/>
    </location>
</feature>
<dbReference type="EC" id="2.3.2.27" evidence="4"/>
<dbReference type="PRINTS" id="PR00421">
    <property type="entry name" value="THIOREDOXIN"/>
</dbReference>
<dbReference type="PANTHER" id="PTHR33389:SF18">
    <property type="entry name" value="OS01G0677900 PROTEIN"/>
    <property type="match status" value="1"/>
</dbReference>
<evidence type="ECO:0000256" key="13">
    <source>
        <dbReference type="ARBA" id="ARBA00023157"/>
    </source>
</evidence>
<dbReference type="PROSITE" id="PS00194">
    <property type="entry name" value="THIOREDOXIN_1"/>
    <property type="match status" value="1"/>
</dbReference>
<feature type="domain" description="Thioredoxin" evidence="17">
    <location>
        <begin position="915"/>
        <end position="1027"/>
    </location>
</feature>
<proteinExistence type="predicted"/>
<dbReference type="PROSITE" id="PS51352">
    <property type="entry name" value="THIOREDOXIN_2"/>
    <property type="match status" value="1"/>
</dbReference>
<dbReference type="Pfam" id="PF25333">
    <property type="entry name" value="DUF2921_N"/>
    <property type="match status" value="3"/>
</dbReference>
<dbReference type="FunFam" id="3.40.30.10:FF:000001">
    <property type="entry name" value="Thioredoxin"/>
    <property type="match status" value="1"/>
</dbReference>
<keyword evidence="6" id="KW-0808">Transferase</keyword>
<keyword evidence="10" id="KW-0249">Electron transport</keyword>
<comment type="catalytic activity">
    <reaction evidence="1">
        <text>S-ubiquitinyl-[E2 ubiquitin-conjugating enzyme]-L-cysteine + [acceptor protein]-L-lysine = [E2 ubiquitin-conjugating enzyme]-L-cysteine + N(6)-ubiquitinyl-[acceptor protein]-L-lysine.</text>
        <dbReference type="EC" id="2.3.2.27"/>
    </reaction>
</comment>